<protein>
    <recommendedName>
        <fullName evidence="3">DUF4238 domain-containing protein</fullName>
    </recommendedName>
</protein>
<dbReference type="RefSeq" id="WP_163396554.1">
    <property type="nucleotide sequence ID" value="NZ_BMKP01000014.1"/>
</dbReference>
<evidence type="ECO:0008006" key="3">
    <source>
        <dbReference type="Google" id="ProtNLM"/>
    </source>
</evidence>
<evidence type="ECO:0000313" key="1">
    <source>
        <dbReference type="EMBL" id="GGF29587.1"/>
    </source>
</evidence>
<gene>
    <name evidence="1" type="ORF">GCM10011518_43570</name>
</gene>
<keyword evidence="2" id="KW-1185">Reference proteome</keyword>
<dbReference type="Proteomes" id="UP000655016">
    <property type="component" value="Unassembled WGS sequence"/>
</dbReference>
<dbReference type="EMBL" id="BMKP01000014">
    <property type="protein sequence ID" value="GGF29587.1"/>
    <property type="molecule type" value="Genomic_DNA"/>
</dbReference>
<sequence>MNQHYVPRVYLKNFGKQKGREFYVNTFDKIENRNFYTNIKNICSENDLYTLEHPYKYAKHNLVVEKIYSDFIEPLYAKTYKILTNDNIFEISDIERAEILISIFQFYFRNPIIFRKSIDLHTEKIKNLFETATLKKEKGLTYLDEDFSFREWNLEQIIEFYVEKLVRLFKEKHIIGTAQIGNIHEFTIIEVQKIECESNFLTNDNPLFLEDILSTDENPFLKSNEFSIPINKKYLVRIYHDNTKRVNLIYRRIIPNGSVNLINDDIFKQSSRFVIGEQVDLEELKKYKKMFDSTSLDWKNRSI</sequence>
<proteinExistence type="predicted"/>
<comment type="caution">
    <text evidence="1">The sequence shown here is derived from an EMBL/GenBank/DDBJ whole genome shotgun (WGS) entry which is preliminary data.</text>
</comment>
<organism evidence="1 2">
    <name type="scientific">Flavobacterium limi</name>
    <dbReference type="NCBI Taxonomy" id="2045105"/>
    <lineage>
        <taxon>Bacteria</taxon>
        <taxon>Pseudomonadati</taxon>
        <taxon>Bacteroidota</taxon>
        <taxon>Flavobacteriia</taxon>
        <taxon>Flavobacteriales</taxon>
        <taxon>Flavobacteriaceae</taxon>
        <taxon>Flavobacterium</taxon>
    </lineage>
</organism>
<name>A0ABQ1UXM1_9FLAO</name>
<evidence type="ECO:0000313" key="2">
    <source>
        <dbReference type="Proteomes" id="UP000655016"/>
    </source>
</evidence>
<accession>A0ABQ1UXM1</accession>
<reference evidence="2" key="1">
    <citation type="journal article" date="2019" name="Int. J. Syst. Evol. Microbiol.">
        <title>The Global Catalogue of Microorganisms (GCM) 10K type strain sequencing project: providing services to taxonomists for standard genome sequencing and annotation.</title>
        <authorList>
            <consortium name="The Broad Institute Genomics Platform"/>
            <consortium name="The Broad Institute Genome Sequencing Center for Infectious Disease"/>
            <person name="Wu L."/>
            <person name="Ma J."/>
        </authorList>
    </citation>
    <scope>NUCLEOTIDE SEQUENCE [LARGE SCALE GENOMIC DNA]</scope>
    <source>
        <strain evidence="2">CGMCC 1.16060</strain>
    </source>
</reference>
<dbReference type="InterPro" id="IPR025332">
    <property type="entry name" value="DUF4238"/>
</dbReference>
<dbReference type="Pfam" id="PF14022">
    <property type="entry name" value="DUF4238"/>
    <property type="match status" value="1"/>
</dbReference>